<accession>A0A5A7PWK0</accession>
<sequence>MVVVGMVKVVVGIYKYEVGEEILPNVAETCRYKKVAAMDMVVEGTCKHMVVVVEMGMAEVATYKYKVEEEIFLEVAVMEMMVMVEVATYKYKVEAEIFLEVAETYRHKEVAVMEMVVEGTC</sequence>
<dbReference type="AlphaFoldDB" id="A0A5A7PWK0"/>
<protein>
    <submittedName>
        <fullName evidence="1">NFX1-type zinc finger-containing protein 1</fullName>
    </submittedName>
</protein>
<dbReference type="EMBL" id="BKCP01005306">
    <property type="protein sequence ID" value="GER37253.1"/>
    <property type="molecule type" value="Genomic_DNA"/>
</dbReference>
<gene>
    <name evidence="1" type="ORF">STAS_13658</name>
</gene>
<dbReference type="Proteomes" id="UP000325081">
    <property type="component" value="Unassembled WGS sequence"/>
</dbReference>
<reference evidence="2" key="1">
    <citation type="journal article" date="2019" name="Curr. Biol.">
        <title>Genome Sequence of Striga asiatica Provides Insight into the Evolution of Plant Parasitism.</title>
        <authorList>
            <person name="Yoshida S."/>
            <person name="Kim S."/>
            <person name="Wafula E.K."/>
            <person name="Tanskanen J."/>
            <person name="Kim Y.M."/>
            <person name="Honaas L."/>
            <person name="Yang Z."/>
            <person name="Spallek T."/>
            <person name="Conn C.E."/>
            <person name="Ichihashi Y."/>
            <person name="Cheong K."/>
            <person name="Cui S."/>
            <person name="Der J.P."/>
            <person name="Gundlach H."/>
            <person name="Jiao Y."/>
            <person name="Hori C."/>
            <person name="Ishida J.K."/>
            <person name="Kasahara H."/>
            <person name="Kiba T."/>
            <person name="Kim M.S."/>
            <person name="Koo N."/>
            <person name="Laohavisit A."/>
            <person name="Lee Y.H."/>
            <person name="Lumba S."/>
            <person name="McCourt P."/>
            <person name="Mortimer J.C."/>
            <person name="Mutuku J.M."/>
            <person name="Nomura T."/>
            <person name="Sasaki-Sekimoto Y."/>
            <person name="Seto Y."/>
            <person name="Wang Y."/>
            <person name="Wakatake T."/>
            <person name="Sakakibara H."/>
            <person name="Demura T."/>
            <person name="Yamaguchi S."/>
            <person name="Yoneyama K."/>
            <person name="Manabe R.I."/>
            <person name="Nelson D.C."/>
            <person name="Schulman A.H."/>
            <person name="Timko M.P."/>
            <person name="dePamphilis C.W."/>
            <person name="Choi D."/>
            <person name="Shirasu K."/>
        </authorList>
    </citation>
    <scope>NUCLEOTIDE SEQUENCE [LARGE SCALE GENOMIC DNA]</scope>
    <source>
        <strain evidence="2">cv. UVA1</strain>
    </source>
</reference>
<organism evidence="1 2">
    <name type="scientific">Striga asiatica</name>
    <name type="common">Asiatic witchweed</name>
    <name type="synonym">Buchnera asiatica</name>
    <dbReference type="NCBI Taxonomy" id="4170"/>
    <lineage>
        <taxon>Eukaryota</taxon>
        <taxon>Viridiplantae</taxon>
        <taxon>Streptophyta</taxon>
        <taxon>Embryophyta</taxon>
        <taxon>Tracheophyta</taxon>
        <taxon>Spermatophyta</taxon>
        <taxon>Magnoliopsida</taxon>
        <taxon>eudicotyledons</taxon>
        <taxon>Gunneridae</taxon>
        <taxon>Pentapetalae</taxon>
        <taxon>asterids</taxon>
        <taxon>lamiids</taxon>
        <taxon>Lamiales</taxon>
        <taxon>Orobanchaceae</taxon>
        <taxon>Buchnereae</taxon>
        <taxon>Striga</taxon>
    </lineage>
</organism>
<evidence type="ECO:0000313" key="2">
    <source>
        <dbReference type="Proteomes" id="UP000325081"/>
    </source>
</evidence>
<proteinExistence type="predicted"/>
<comment type="caution">
    <text evidence="1">The sequence shown here is derived from an EMBL/GenBank/DDBJ whole genome shotgun (WGS) entry which is preliminary data.</text>
</comment>
<evidence type="ECO:0000313" key="1">
    <source>
        <dbReference type="EMBL" id="GER37253.1"/>
    </source>
</evidence>
<name>A0A5A7PWK0_STRAF</name>
<keyword evidence="2" id="KW-1185">Reference proteome</keyword>